<protein>
    <submittedName>
        <fullName evidence="2">DL-endopeptidase inhibitor IseA family protein</fullName>
    </submittedName>
</protein>
<dbReference type="InterPro" id="IPR053749">
    <property type="entry name" value="TA_system-associated_sf"/>
</dbReference>
<sequence length="204" mass="21733">MKIHSILAGLIAVSAALVPAAAASAAPAAAAASAPKSSVPQTASSSAVKQDPAQITKLNHQSALPLILEAQKRYTYVMAGGYTMGETFMLNGQEYRYLSEDIGTTAKLIKYLTSVYTDTAAKQFAGKYVVEVNGRLAQLNADGGSLLQFDRATAKMLSMTDVKRSYLLTVPYAAEAKLPNAKLPVNFEKVGSFWRISTAPHVLF</sequence>
<dbReference type="RefSeq" id="WP_305023542.1">
    <property type="nucleotide sequence ID" value="NZ_JAUQTB010000003.1"/>
</dbReference>
<name>A0ABT9CAS1_9BACL</name>
<accession>A0ABT9CAS1</accession>
<reference evidence="2 3" key="1">
    <citation type="submission" date="2023-07" db="EMBL/GenBank/DDBJ databases">
        <title>Paenibacillus sp. JX-17 nov. isolated from soil.</title>
        <authorList>
            <person name="Wan Y."/>
            <person name="Liu B."/>
        </authorList>
    </citation>
    <scope>NUCLEOTIDE SEQUENCE [LARGE SCALE GENOMIC DNA]</scope>
    <source>
        <strain evidence="2 3">JX-17</strain>
    </source>
</reference>
<dbReference type="Gene3D" id="3.10.450.420">
    <property type="match status" value="1"/>
</dbReference>
<gene>
    <name evidence="2" type="ORF">Q5741_07935</name>
</gene>
<keyword evidence="1" id="KW-0732">Signal</keyword>
<keyword evidence="3" id="KW-1185">Reference proteome</keyword>
<evidence type="ECO:0000256" key="1">
    <source>
        <dbReference type="SAM" id="SignalP"/>
    </source>
</evidence>
<dbReference type="InterPro" id="IPR031841">
    <property type="entry name" value="Endopep_inhib"/>
</dbReference>
<evidence type="ECO:0000313" key="3">
    <source>
        <dbReference type="Proteomes" id="UP001240171"/>
    </source>
</evidence>
<organism evidence="2 3">
    <name type="scientific">Paenibacillus lacisoli</name>
    <dbReference type="NCBI Taxonomy" id="3064525"/>
    <lineage>
        <taxon>Bacteria</taxon>
        <taxon>Bacillati</taxon>
        <taxon>Bacillota</taxon>
        <taxon>Bacilli</taxon>
        <taxon>Bacillales</taxon>
        <taxon>Paenibacillaceae</taxon>
        <taxon>Paenibacillus</taxon>
    </lineage>
</organism>
<dbReference type="Proteomes" id="UP001240171">
    <property type="component" value="Unassembled WGS sequence"/>
</dbReference>
<feature type="signal peptide" evidence="1">
    <location>
        <begin position="1"/>
        <end position="25"/>
    </location>
</feature>
<proteinExistence type="predicted"/>
<dbReference type="Pfam" id="PF16800">
    <property type="entry name" value="Endopep_inhib"/>
    <property type="match status" value="1"/>
</dbReference>
<feature type="chain" id="PRO_5045055364" evidence="1">
    <location>
        <begin position="26"/>
        <end position="204"/>
    </location>
</feature>
<evidence type="ECO:0000313" key="2">
    <source>
        <dbReference type="EMBL" id="MDO7906346.1"/>
    </source>
</evidence>
<dbReference type="EMBL" id="JAUQTB010000003">
    <property type="protein sequence ID" value="MDO7906346.1"/>
    <property type="molecule type" value="Genomic_DNA"/>
</dbReference>
<comment type="caution">
    <text evidence="2">The sequence shown here is derived from an EMBL/GenBank/DDBJ whole genome shotgun (WGS) entry which is preliminary data.</text>
</comment>